<proteinExistence type="inferred from homology"/>
<dbReference type="AlphaFoldDB" id="A0A162M4Y9"/>
<evidence type="ECO:0000313" key="3">
    <source>
        <dbReference type="Proteomes" id="UP000076967"/>
    </source>
</evidence>
<reference evidence="2 3" key="1">
    <citation type="submission" date="2016-03" db="EMBL/GenBank/DDBJ databases">
        <title>Draft genome sequence of Paenibacillus glacialis DSM 22343.</title>
        <authorList>
            <person name="Shin S.-K."/>
            <person name="Yi H."/>
        </authorList>
    </citation>
    <scope>NUCLEOTIDE SEQUENCE [LARGE SCALE GENOMIC DNA]</scope>
    <source>
        <strain evidence="2 3">DSM 22343</strain>
    </source>
</reference>
<keyword evidence="3" id="KW-1185">Reference proteome</keyword>
<accession>A0A162M4Y9</accession>
<comment type="similarity">
    <text evidence="1">Belongs to the WXG100 family.</text>
</comment>
<sequence length="91" mass="10395">MSQRIKIDPDQLFKIGNRFLKCSSDNIAMANELRTLIDGISGEWDGKSRERFYASYKDAHKQLENTSIVLNDVGEELNAIAERFRVADTTK</sequence>
<organism evidence="2 3">
    <name type="scientific">Paenibacillus glacialis</name>
    <dbReference type="NCBI Taxonomy" id="494026"/>
    <lineage>
        <taxon>Bacteria</taxon>
        <taxon>Bacillati</taxon>
        <taxon>Bacillota</taxon>
        <taxon>Bacilli</taxon>
        <taxon>Bacillales</taxon>
        <taxon>Paenibacillaceae</taxon>
        <taxon>Paenibacillus</taxon>
    </lineage>
</organism>
<gene>
    <name evidence="2" type="ORF">PGLA_20390</name>
</gene>
<dbReference type="EMBL" id="LVJH01000048">
    <property type="protein sequence ID" value="OAB38453.1"/>
    <property type="molecule type" value="Genomic_DNA"/>
</dbReference>
<evidence type="ECO:0000313" key="2">
    <source>
        <dbReference type="EMBL" id="OAB38453.1"/>
    </source>
</evidence>
<dbReference type="SUPFAM" id="SSF140453">
    <property type="entry name" value="EsxAB dimer-like"/>
    <property type="match status" value="1"/>
</dbReference>
<dbReference type="RefSeq" id="WP_068536377.1">
    <property type="nucleotide sequence ID" value="NZ_LVJH01000048.1"/>
</dbReference>
<dbReference type="OrthoDB" id="4978934at2"/>
<comment type="caution">
    <text evidence="2">The sequence shown here is derived from an EMBL/GenBank/DDBJ whole genome shotgun (WGS) entry which is preliminary data.</text>
</comment>
<dbReference type="STRING" id="494026.PGLA_20390"/>
<dbReference type="NCBIfam" id="TIGR03930">
    <property type="entry name" value="WXG100_ESAT6"/>
    <property type="match status" value="1"/>
</dbReference>
<dbReference type="InterPro" id="IPR010310">
    <property type="entry name" value="T7SS_ESAT-6-like"/>
</dbReference>
<dbReference type="Gene3D" id="1.10.287.850">
    <property type="entry name" value="HP0062-like domain"/>
    <property type="match status" value="1"/>
</dbReference>
<evidence type="ECO:0000256" key="1">
    <source>
        <dbReference type="RuleBase" id="RU362001"/>
    </source>
</evidence>
<name>A0A162M4Y9_9BACL</name>
<dbReference type="Pfam" id="PF06013">
    <property type="entry name" value="WXG100"/>
    <property type="match status" value="1"/>
</dbReference>
<dbReference type="Proteomes" id="UP000076967">
    <property type="component" value="Unassembled WGS sequence"/>
</dbReference>
<protein>
    <recommendedName>
        <fullName evidence="1">ESAT-6-like protein</fullName>
    </recommendedName>
</protein>
<dbReference type="InterPro" id="IPR036689">
    <property type="entry name" value="ESAT-6-like_sf"/>
</dbReference>